<dbReference type="Gene3D" id="3.10.170.20">
    <property type="match status" value="1"/>
</dbReference>
<dbReference type="GO" id="GO:0016020">
    <property type="term" value="C:membrane"/>
    <property type="evidence" value="ECO:0007669"/>
    <property type="project" value="InterPro"/>
</dbReference>
<dbReference type="FunFam" id="3.90.132.10:FF:000001">
    <property type="entry name" value="leishmanolysin-like peptidase isoform X2"/>
    <property type="match status" value="1"/>
</dbReference>
<dbReference type="GO" id="GO:0046872">
    <property type="term" value="F:metal ion binding"/>
    <property type="evidence" value="ECO:0007669"/>
    <property type="project" value="UniProtKB-KW"/>
</dbReference>
<dbReference type="Proteomes" id="UP000009168">
    <property type="component" value="Unassembled WGS sequence"/>
</dbReference>
<dbReference type="GO" id="GO:0007155">
    <property type="term" value="P:cell adhesion"/>
    <property type="evidence" value="ECO:0007669"/>
    <property type="project" value="InterPro"/>
</dbReference>
<dbReference type="Gene3D" id="2.10.25.10">
    <property type="entry name" value="Laminin"/>
    <property type="match status" value="1"/>
</dbReference>
<dbReference type="InParanoid" id="I7LVK9"/>
<keyword evidence="9" id="KW-0732">Signal</keyword>
<keyword evidence="3 8" id="KW-0479">Metal-binding</keyword>
<dbReference type="Gene3D" id="3.90.132.10">
    <property type="entry name" value="Leishmanolysin , domain 2"/>
    <property type="match status" value="1"/>
</dbReference>
<name>I7LVK9_TETTS</name>
<feature type="chain" id="PRO_5003711917" evidence="9">
    <location>
        <begin position="21"/>
        <end position="514"/>
    </location>
</feature>
<evidence type="ECO:0000256" key="1">
    <source>
        <dbReference type="ARBA" id="ARBA00005860"/>
    </source>
</evidence>
<dbReference type="EMBL" id="GG662651">
    <property type="protein sequence ID" value="EAR98425.1"/>
    <property type="molecule type" value="Genomic_DNA"/>
</dbReference>
<dbReference type="InterPro" id="IPR001577">
    <property type="entry name" value="Peptidase_M8"/>
</dbReference>
<dbReference type="Pfam" id="PF01457">
    <property type="entry name" value="Peptidase_M8"/>
    <property type="match status" value="1"/>
</dbReference>
<comment type="similarity">
    <text evidence="1">Belongs to the peptidase M8 family.</text>
</comment>
<dbReference type="AlphaFoldDB" id="I7LVK9"/>
<dbReference type="OMA" id="GESHYME"/>
<feature type="binding site" evidence="8">
    <location>
        <position position="274"/>
    </location>
    <ligand>
        <name>Zn(2+)</name>
        <dbReference type="ChEBI" id="CHEBI:29105"/>
        <note>catalytic</note>
    </ligand>
</feature>
<reference evidence="11" key="1">
    <citation type="journal article" date="2006" name="PLoS Biol.">
        <title>Macronuclear genome sequence of the ciliate Tetrahymena thermophila, a model eukaryote.</title>
        <authorList>
            <person name="Eisen J.A."/>
            <person name="Coyne R.S."/>
            <person name="Wu M."/>
            <person name="Wu D."/>
            <person name="Thiagarajan M."/>
            <person name="Wortman J.R."/>
            <person name="Badger J.H."/>
            <person name="Ren Q."/>
            <person name="Amedeo P."/>
            <person name="Jones K.M."/>
            <person name="Tallon L.J."/>
            <person name="Delcher A.L."/>
            <person name="Salzberg S.L."/>
            <person name="Silva J.C."/>
            <person name="Haas B.J."/>
            <person name="Majoros W.H."/>
            <person name="Farzad M."/>
            <person name="Carlton J.M."/>
            <person name="Smith R.K. Jr."/>
            <person name="Garg J."/>
            <person name="Pearlman R.E."/>
            <person name="Karrer K.M."/>
            <person name="Sun L."/>
            <person name="Manning G."/>
            <person name="Elde N.C."/>
            <person name="Turkewitz A.P."/>
            <person name="Asai D.J."/>
            <person name="Wilkes D.E."/>
            <person name="Wang Y."/>
            <person name="Cai H."/>
            <person name="Collins K."/>
            <person name="Stewart B.A."/>
            <person name="Lee S.R."/>
            <person name="Wilamowska K."/>
            <person name="Weinberg Z."/>
            <person name="Ruzzo W.L."/>
            <person name="Wloga D."/>
            <person name="Gaertig J."/>
            <person name="Frankel J."/>
            <person name="Tsao C.-C."/>
            <person name="Gorovsky M.A."/>
            <person name="Keeling P.J."/>
            <person name="Waller R.F."/>
            <person name="Patron N.J."/>
            <person name="Cherry J.M."/>
            <person name="Stover N.A."/>
            <person name="Krieger C.J."/>
            <person name="del Toro C."/>
            <person name="Ryder H.F."/>
            <person name="Williamson S.C."/>
            <person name="Barbeau R.A."/>
            <person name="Hamilton E.P."/>
            <person name="Orias E."/>
        </authorList>
    </citation>
    <scope>NUCLEOTIDE SEQUENCE [LARGE SCALE GENOMIC DNA]</scope>
    <source>
        <strain evidence="11">SB210</strain>
    </source>
</reference>
<comment type="cofactor">
    <cofactor evidence="8">
        <name>Zn(2+)</name>
        <dbReference type="ChEBI" id="CHEBI:29105"/>
    </cofactor>
    <text evidence="8">Binds 1 zinc ion per subunit.</text>
</comment>
<sequence>MNKFVAVLLITCFAFAQVHAHSQGHKCAHKRMNEKLDKEIVDLIIDENERHLQNAKPRNFKITYDMAYFNNLPNTPEMQIFSKNCEKAIKIAANFFSNLITIVPKPQGSMKWDLRYGKCGAATIPAADKTTDKDSDLHLYITFTDEPQEDYLAYAGWCRFLRILGPTHGQVNFNLGILKSYNFANSLQFQDLVGIVIHEMTHVLGFSGSDIANWVDANKKPYVNPTVQQTVRDMNTTFLKTPNVLEFAKKYYGCSTIPGMALENQGDEGSAGSHWETTIIQDEIMNAQDSPTISIFTGFTAALLRDTGFYASVNSNMEEKSFYGRDAGCSFITGSCDDKKREFCTVGSFEQKCDYYYHGVGQCNSSTFLDDGCDTYQTFSNAKCFDDSNNFQNNPFYKSAMGVSLGSNSKCFNSSLISERYKPIKEQGLCYTYSCTAANQVIVSVGGTQVTCSNNGQQLKVPGYRGLLTCPEKLDEFCAFKKLCPSNCSSNGFCNNGTCICMNGFRGAACDQVV</sequence>
<keyword evidence="11" id="KW-1185">Reference proteome</keyword>
<protein>
    <submittedName>
        <fullName evidence="10">Leishmanolysin family protein</fullName>
    </submittedName>
</protein>
<evidence type="ECO:0000256" key="3">
    <source>
        <dbReference type="ARBA" id="ARBA00022723"/>
    </source>
</evidence>
<dbReference type="OrthoDB" id="238768at2759"/>
<evidence type="ECO:0000256" key="9">
    <source>
        <dbReference type="SAM" id="SignalP"/>
    </source>
</evidence>
<accession>I7LVK9</accession>
<dbReference type="PANTHER" id="PTHR10942:SF0">
    <property type="entry name" value="LEISHMANOLYSIN-LIKE PEPTIDASE"/>
    <property type="match status" value="1"/>
</dbReference>
<feature type="active site" evidence="7">
    <location>
        <position position="199"/>
    </location>
</feature>
<evidence type="ECO:0000313" key="10">
    <source>
        <dbReference type="EMBL" id="EAR98425.1"/>
    </source>
</evidence>
<feature type="binding site" evidence="8">
    <location>
        <position position="198"/>
    </location>
    <ligand>
        <name>Zn(2+)</name>
        <dbReference type="ChEBI" id="CHEBI:29105"/>
        <note>catalytic</note>
    </ligand>
</feature>
<evidence type="ECO:0000313" key="11">
    <source>
        <dbReference type="Proteomes" id="UP000009168"/>
    </source>
</evidence>
<organism evidence="10 11">
    <name type="scientific">Tetrahymena thermophila (strain SB210)</name>
    <dbReference type="NCBI Taxonomy" id="312017"/>
    <lineage>
        <taxon>Eukaryota</taxon>
        <taxon>Sar</taxon>
        <taxon>Alveolata</taxon>
        <taxon>Ciliophora</taxon>
        <taxon>Intramacronucleata</taxon>
        <taxon>Oligohymenophorea</taxon>
        <taxon>Hymenostomatida</taxon>
        <taxon>Tetrahymenina</taxon>
        <taxon>Tetrahymenidae</taxon>
        <taxon>Tetrahymena</taxon>
    </lineage>
</organism>
<keyword evidence="4" id="KW-0378">Hydrolase</keyword>
<dbReference type="GO" id="GO:0006508">
    <property type="term" value="P:proteolysis"/>
    <property type="evidence" value="ECO:0007669"/>
    <property type="project" value="UniProtKB-KW"/>
</dbReference>
<proteinExistence type="inferred from homology"/>
<evidence type="ECO:0000256" key="2">
    <source>
        <dbReference type="ARBA" id="ARBA00022670"/>
    </source>
</evidence>
<dbReference type="HOGENOM" id="CLU_039796_0_0_1"/>
<dbReference type="GO" id="GO:0005737">
    <property type="term" value="C:cytoplasm"/>
    <property type="evidence" value="ECO:0007669"/>
    <property type="project" value="TreeGrafter"/>
</dbReference>
<dbReference type="RefSeq" id="XP_001018670.1">
    <property type="nucleotide sequence ID" value="XM_001018670.1"/>
</dbReference>
<evidence type="ECO:0000256" key="6">
    <source>
        <dbReference type="ARBA" id="ARBA00023049"/>
    </source>
</evidence>
<dbReference type="GeneID" id="7844042"/>
<keyword evidence="6 8" id="KW-0482">Metalloprotease</keyword>
<evidence type="ECO:0000256" key="7">
    <source>
        <dbReference type="PIRSR" id="PIRSR601577-1"/>
    </source>
</evidence>
<evidence type="ECO:0000256" key="8">
    <source>
        <dbReference type="PIRSR" id="PIRSR601577-2"/>
    </source>
</evidence>
<feature type="binding site" evidence="8">
    <location>
        <position position="202"/>
    </location>
    <ligand>
        <name>Zn(2+)</name>
        <dbReference type="ChEBI" id="CHEBI:29105"/>
        <note>catalytic</note>
    </ligand>
</feature>
<evidence type="ECO:0000256" key="4">
    <source>
        <dbReference type="ARBA" id="ARBA00022801"/>
    </source>
</evidence>
<gene>
    <name evidence="10" type="ORF">TTHERM_00289540</name>
</gene>
<keyword evidence="5 8" id="KW-0862">Zinc</keyword>
<keyword evidence="2" id="KW-0645">Protease</keyword>
<dbReference type="eggNOG" id="KOG2556">
    <property type="taxonomic scope" value="Eukaryota"/>
</dbReference>
<dbReference type="KEGG" id="tet:TTHERM_00289540"/>
<dbReference type="GO" id="GO:0004222">
    <property type="term" value="F:metalloendopeptidase activity"/>
    <property type="evidence" value="ECO:0007669"/>
    <property type="project" value="InterPro"/>
</dbReference>
<dbReference type="Pfam" id="PF23106">
    <property type="entry name" value="EGF_Teneurin"/>
    <property type="match status" value="1"/>
</dbReference>
<dbReference type="SUPFAM" id="SSF55486">
    <property type="entry name" value="Metalloproteases ('zincins'), catalytic domain"/>
    <property type="match status" value="1"/>
</dbReference>
<evidence type="ECO:0000256" key="5">
    <source>
        <dbReference type="ARBA" id="ARBA00022833"/>
    </source>
</evidence>
<dbReference type="PANTHER" id="PTHR10942">
    <property type="entry name" value="LEISHMANOLYSIN-LIKE PEPTIDASE"/>
    <property type="match status" value="1"/>
</dbReference>
<feature type="signal peptide" evidence="9">
    <location>
        <begin position="1"/>
        <end position="20"/>
    </location>
</feature>